<dbReference type="EMBL" id="JANHOG010000364">
    <property type="protein sequence ID" value="KAJ3555105.1"/>
    <property type="molecule type" value="Genomic_DNA"/>
</dbReference>
<evidence type="ECO:0000313" key="2">
    <source>
        <dbReference type="Proteomes" id="UP001148662"/>
    </source>
</evidence>
<dbReference type="Proteomes" id="UP001148662">
    <property type="component" value="Unassembled WGS sequence"/>
</dbReference>
<organism evidence="1 2">
    <name type="scientific">Phlebia brevispora</name>
    <dbReference type="NCBI Taxonomy" id="194682"/>
    <lineage>
        <taxon>Eukaryota</taxon>
        <taxon>Fungi</taxon>
        <taxon>Dikarya</taxon>
        <taxon>Basidiomycota</taxon>
        <taxon>Agaricomycotina</taxon>
        <taxon>Agaricomycetes</taxon>
        <taxon>Polyporales</taxon>
        <taxon>Meruliaceae</taxon>
        <taxon>Phlebia</taxon>
    </lineage>
</organism>
<reference evidence="1" key="1">
    <citation type="submission" date="2022-07" db="EMBL/GenBank/DDBJ databases">
        <title>Genome Sequence of Phlebia brevispora.</title>
        <authorList>
            <person name="Buettner E."/>
        </authorList>
    </citation>
    <scope>NUCLEOTIDE SEQUENCE</scope>
    <source>
        <strain evidence="1">MPL23</strain>
    </source>
</reference>
<proteinExistence type="predicted"/>
<accession>A0ACC1T7T6</accession>
<protein>
    <submittedName>
        <fullName evidence="1">Uncharacterized protein</fullName>
    </submittedName>
</protein>
<name>A0ACC1T7T6_9APHY</name>
<keyword evidence="2" id="KW-1185">Reference proteome</keyword>
<comment type="caution">
    <text evidence="1">The sequence shown here is derived from an EMBL/GenBank/DDBJ whole genome shotgun (WGS) entry which is preliminary data.</text>
</comment>
<sequence length="357" mass="39861">MSQTKKLILVIGATGAQGIAVIDALLAPVSDGSPSPYAIRALTRDPSSRRAKLLAEKGVECFQGTVEDFNAVSTALEGCYGAWVNIDSFTVGEAKETWCGIRIFELAKRSKTLRHYVFSHLDYVLKETNYNPKYEVDHYNAKGRIGDFMKQQPSETTDNGMTWSLVSTGPYMEMLNSPLLGLNNKRKDGTVVFATIVGKGHVPLIALADLGYFARYAFDHRAETSAQDLKIASDMVGWDYLAATFTKVTGQKAIVRQLTEDEYFACFINIDRPLASERTYGDGSKTFKQNATTFWSLYRDDVIKRDMDWLRKVNPNTSNLEKWMRETKYTGEFKPGLLKLAEDGHGGGINVERIALL</sequence>
<gene>
    <name evidence="1" type="ORF">NM688_g2758</name>
</gene>
<evidence type="ECO:0000313" key="1">
    <source>
        <dbReference type="EMBL" id="KAJ3555105.1"/>
    </source>
</evidence>